<dbReference type="SUPFAM" id="SSF51261">
    <property type="entry name" value="Duplicated hybrid motif"/>
    <property type="match status" value="1"/>
</dbReference>
<dbReference type="PANTHER" id="PTHR21666:SF270">
    <property type="entry name" value="MUREIN HYDROLASE ACTIVATOR ENVC"/>
    <property type="match status" value="1"/>
</dbReference>
<evidence type="ECO:0000259" key="5">
    <source>
        <dbReference type="Pfam" id="PF01551"/>
    </source>
</evidence>
<feature type="chain" id="PRO_5016694930" evidence="4">
    <location>
        <begin position="36"/>
        <end position="400"/>
    </location>
</feature>
<comment type="caution">
    <text evidence="7">The sequence shown here is derived from an EMBL/GenBank/DDBJ whole genome shotgun (WGS) entry which is preliminary data.</text>
</comment>
<reference evidence="7 8" key="1">
    <citation type="journal article" date="2018" name="Elife">
        <title>Discovery and characterization of a prevalent human gut bacterial enzyme sufficient for the inactivation of a family of plant toxins.</title>
        <authorList>
            <person name="Koppel N."/>
            <person name="Bisanz J.E."/>
            <person name="Pandelia M.E."/>
            <person name="Turnbaugh P.J."/>
            <person name="Balskus E.P."/>
        </authorList>
    </citation>
    <scope>NUCLEOTIDE SEQUENCE [LARGE SCALE GENOMIC DNA]</scope>
    <source>
        <strain evidence="7 8">OB21 GAM31</strain>
    </source>
</reference>
<dbReference type="InterPro" id="IPR019546">
    <property type="entry name" value="TAT_signal_bac_arc"/>
</dbReference>
<keyword evidence="1 4" id="KW-0732">Signal</keyword>
<evidence type="ECO:0000256" key="3">
    <source>
        <dbReference type="SAM" id="MobiDB-lite"/>
    </source>
</evidence>
<feature type="region of interest" description="Disordered" evidence="3">
    <location>
        <begin position="228"/>
        <end position="269"/>
    </location>
</feature>
<name>A0A369LKY2_9ACTN</name>
<dbReference type="GO" id="GO:0004222">
    <property type="term" value="F:metalloendopeptidase activity"/>
    <property type="evidence" value="ECO:0007669"/>
    <property type="project" value="TreeGrafter"/>
</dbReference>
<organism evidence="7 8">
    <name type="scientific">Slackia isoflavoniconvertens</name>
    <dbReference type="NCBI Taxonomy" id="572010"/>
    <lineage>
        <taxon>Bacteria</taxon>
        <taxon>Bacillati</taxon>
        <taxon>Actinomycetota</taxon>
        <taxon>Coriobacteriia</taxon>
        <taxon>Eggerthellales</taxon>
        <taxon>Eggerthellaceae</taxon>
        <taxon>Slackia</taxon>
    </lineage>
</organism>
<dbReference type="RefSeq" id="WP_114615017.1">
    <property type="nucleotide sequence ID" value="NZ_DBFRYF010000038.1"/>
</dbReference>
<feature type="compositionally biased region" description="Low complexity" evidence="3">
    <location>
        <begin position="242"/>
        <end position="269"/>
    </location>
</feature>
<feature type="domain" description="Peptidoglycan hydrolase PcsB coiled-coil" evidence="6">
    <location>
        <begin position="101"/>
        <end position="172"/>
    </location>
</feature>
<dbReference type="Pfam" id="PF01551">
    <property type="entry name" value="Peptidase_M23"/>
    <property type="match status" value="1"/>
</dbReference>
<dbReference type="InterPro" id="IPR016047">
    <property type="entry name" value="M23ase_b-sheet_dom"/>
</dbReference>
<dbReference type="AlphaFoldDB" id="A0A369LKY2"/>
<feature type="coiled-coil region" evidence="2">
    <location>
        <begin position="38"/>
        <end position="114"/>
    </location>
</feature>
<dbReference type="PANTHER" id="PTHR21666">
    <property type="entry name" value="PEPTIDASE-RELATED"/>
    <property type="match status" value="1"/>
</dbReference>
<dbReference type="InterPro" id="IPR050570">
    <property type="entry name" value="Cell_wall_metabolism_enzyme"/>
</dbReference>
<evidence type="ECO:0000313" key="8">
    <source>
        <dbReference type="Proteomes" id="UP000253975"/>
    </source>
</evidence>
<keyword evidence="2" id="KW-0175">Coiled coil</keyword>
<dbReference type="Gene3D" id="6.10.250.3150">
    <property type="match status" value="1"/>
</dbReference>
<dbReference type="InterPro" id="IPR011055">
    <property type="entry name" value="Dup_hybrid_motif"/>
</dbReference>
<dbReference type="Gene3D" id="2.70.70.10">
    <property type="entry name" value="Glucose Permease (Domain IIA)"/>
    <property type="match status" value="1"/>
</dbReference>
<gene>
    <name evidence="7" type="ORF">C1881_02800</name>
</gene>
<dbReference type="CDD" id="cd12797">
    <property type="entry name" value="M23_peptidase"/>
    <property type="match status" value="1"/>
</dbReference>
<dbReference type="EMBL" id="PPTO01000003">
    <property type="protein sequence ID" value="RDB60281.1"/>
    <property type="molecule type" value="Genomic_DNA"/>
</dbReference>
<accession>A0A369LKY2</accession>
<feature type="domain" description="M23ase beta-sheet core" evidence="5">
    <location>
        <begin position="295"/>
        <end position="393"/>
    </location>
</feature>
<protein>
    <submittedName>
        <fullName evidence="7">Peptidase M23</fullName>
    </submittedName>
</protein>
<sequence length="400" mass="42577">MNETGSELRGWTRRNFLKAAGIAGCAMLFPWLAYAAESDELNAKADELAASAASKQAEADEMKAKLDSLQTQYNEALERYNTANDAHEAAVAAMDAAQQRIDEAQSLIESTRNQLAKRANSIYREGSMSMIDVIFGSQSFDDFVTNWDSVERISQQDAALVQQNKDAKAEAEAAHAEYSKQEKVAAEELANAKAAKEELETAQAALQKQYDDMNSDISAILAEAEQTRMSAEEAKKKEEEAAAAAQRAIQQSSASSSSSNGSSASYSGSVSGWVNPAPGKYVTSGFGWRPSIGDFHQGVDLSNSYEPVYCMADGTVTTAGWFGTGGIAVTVDHGGGLVTWYLHNSQVLVSVGQHVSAGQQISVSGSTGFSTGPHLHFQINTGCSNGVTGTAVNPAAYFGW</sequence>
<dbReference type="Proteomes" id="UP000253975">
    <property type="component" value="Unassembled WGS sequence"/>
</dbReference>
<feature type="compositionally biased region" description="Basic and acidic residues" evidence="3">
    <location>
        <begin position="230"/>
        <end position="240"/>
    </location>
</feature>
<dbReference type="Pfam" id="PF24568">
    <property type="entry name" value="CC_PcsB"/>
    <property type="match status" value="1"/>
</dbReference>
<dbReference type="PROSITE" id="PS51318">
    <property type="entry name" value="TAT"/>
    <property type="match status" value="1"/>
</dbReference>
<evidence type="ECO:0000256" key="1">
    <source>
        <dbReference type="ARBA" id="ARBA00022729"/>
    </source>
</evidence>
<evidence type="ECO:0000313" key="7">
    <source>
        <dbReference type="EMBL" id="RDB60281.1"/>
    </source>
</evidence>
<evidence type="ECO:0000256" key="2">
    <source>
        <dbReference type="SAM" id="Coils"/>
    </source>
</evidence>
<feature type="signal peptide" evidence="4">
    <location>
        <begin position="1"/>
        <end position="35"/>
    </location>
</feature>
<evidence type="ECO:0000256" key="4">
    <source>
        <dbReference type="SAM" id="SignalP"/>
    </source>
</evidence>
<dbReference type="InterPro" id="IPR057309">
    <property type="entry name" value="PcsB_CC"/>
</dbReference>
<dbReference type="InterPro" id="IPR006311">
    <property type="entry name" value="TAT_signal"/>
</dbReference>
<proteinExistence type="predicted"/>
<dbReference type="NCBIfam" id="TIGR01409">
    <property type="entry name" value="TAT_signal_seq"/>
    <property type="match status" value="1"/>
</dbReference>
<evidence type="ECO:0000259" key="6">
    <source>
        <dbReference type="Pfam" id="PF24568"/>
    </source>
</evidence>